<reference evidence="2 3" key="1">
    <citation type="journal article" date="2016" name="Nat. Commun.">
        <title>Thousands of microbial genomes shed light on interconnected biogeochemical processes in an aquifer system.</title>
        <authorList>
            <person name="Anantharaman K."/>
            <person name="Brown C.T."/>
            <person name="Hug L.A."/>
            <person name="Sharon I."/>
            <person name="Castelle C.J."/>
            <person name="Probst A.J."/>
            <person name="Thomas B.C."/>
            <person name="Singh A."/>
            <person name="Wilkins M.J."/>
            <person name="Karaoz U."/>
            <person name="Brodie E.L."/>
            <person name="Williams K.H."/>
            <person name="Hubbard S.S."/>
            <person name="Banfield J.F."/>
        </authorList>
    </citation>
    <scope>NUCLEOTIDE SEQUENCE [LARGE SCALE GENOMIC DNA]</scope>
</reference>
<feature type="transmembrane region" description="Helical" evidence="1">
    <location>
        <begin position="77"/>
        <end position="98"/>
    </location>
</feature>
<feature type="transmembrane region" description="Helical" evidence="1">
    <location>
        <begin position="118"/>
        <end position="136"/>
    </location>
</feature>
<evidence type="ECO:0000313" key="3">
    <source>
        <dbReference type="Proteomes" id="UP000179001"/>
    </source>
</evidence>
<keyword evidence="1" id="KW-0472">Membrane</keyword>
<name>A0A1F5T3I7_9BACT</name>
<gene>
    <name evidence="2" type="ORF">A2478_02285</name>
</gene>
<comment type="caution">
    <text evidence="2">The sequence shown here is derived from an EMBL/GenBank/DDBJ whole genome shotgun (WGS) entry which is preliminary data.</text>
</comment>
<evidence type="ECO:0000256" key="1">
    <source>
        <dbReference type="SAM" id="Phobius"/>
    </source>
</evidence>
<organism evidence="2 3">
    <name type="scientific">Candidatus Falkowbacteria bacterium RIFOXYC2_FULL_36_12</name>
    <dbReference type="NCBI Taxonomy" id="1798002"/>
    <lineage>
        <taxon>Bacteria</taxon>
        <taxon>Candidatus Falkowiibacteriota</taxon>
    </lineage>
</organism>
<sequence>MTQPKTSKTISRICILGTLTITITLCFYVAITIFLPNFSLEAFLSVLPIILVEVAVIVFLGLWLFKMGKTSYTKRQWKIRSIILLLINLIYFSLPYLLSKIYPPSTIITNMSSAEWSMVALIIALYSGIFVILLTIDRAWILHPIKEDLKPSTYQQPNKT</sequence>
<keyword evidence="1" id="KW-1133">Transmembrane helix</keyword>
<feature type="transmembrane region" description="Helical" evidence="1">
    <location>
        <begin position="12"/>
        <end position="36"/>
    </location>
</feature>
<dbReference type="Proteomes" id="UP000179001">
    <property type="component" value="Unassembled WGS sequence"/>
</dbReference>
<accession>A0A1F5T3I7</accession>
<proteinExistence type="predicted"/>
<evidence type="ECO:0000313" key="2">
    <source>
        <dbReference type="EMBL" id="OGF33492.1"/>
    </source>
</evidence>
<keyword evidence="1" id="KW-0812">Transmembrane</keyword>
<protein>
    <submittedName>
        <fullName evidence="2">Uncharacterized protein</fullName>
    </submittedName>
</protein>
<dbReference type="AlphaFoldDB" id="A0A1F5T3I7"/>
<dbReference type="EMBL" id="MFGJ01000001">
    <property type="protein sequence ID" value="OGF33492.1"/>
    <property type="molecule type" value="Genomic_DNA"/>
</dbReference>
<feature type="transmembrane region" description="Helical" evidence="1">
    <location>
        <begin position="42"/>
        <end position="65"/>
    </location>
</feature>